<evidence type="ECO:0000256" key="1">
    <source>
        <dbReference type="ARBA" id="ARBA00008812"/>
    </source>
</evidence>
<organism evidence="5 6">
    <name type="scientific">Niallia circulans</name>
    <name type="common">Bacillus circulans</name>
    <dbReference type="NCBI Taxonomy" id="1397"/>
    <lineage>
        <taxon>Bacteria</taxon>
        <taxon>Bacillati</taxon>
        <taxon>Bacillota</taxon>
        <taxon>Bacilli</taxon>
        <taxon>Bacillales</taxon>
        <taxon>Bacillaceae</taxon>
        <taxon>Niallia</taxon>
    </lineage>
</organism>
<feature type="domain" description="Lipid/polyisoprenoid-binding YceI-like" evidence="4">
    <location>
        <begin position="91"/>
        <end position="255"/>
    </location>
</feature>
<dbReference type="Pfam" id="PF04264">
    <property type="entry name" value="YceI"/>
    <property type="match status" value="1"/>
</dbReference>
<dbReference type="PANTHER" id="PTHR34406:SF1">
    <property type="entry name" value="PROTEIN YCEI"/>
    <property type="match status" value="1"/>
</dbReference>
<feature type="transmembrane region" description="Helical" evidence="3">
    <location>
        <begin position="29"/>
        <end position="49"/>
    </location>
</feature>
<comment type="similarity">
    <text evidence="1">Belongs to the UPF0312 family.</text>
</comment>
<dbReference type="Proteomes" id="UP000319837">
    <property type="component" value="Unassembled WGS sequence"/>
</dbReference>
<reference evidence="6" key="1">
    <citation type="submission" date="2018-10" db="EMBL/GenBank/DDBJ databases">
        <title>FDA dAtabase for Regulatory Grade micrObial Sequences (FDA-ARGOS): Supporting development and validation of Infectious Disease Dx tests.</title>
        <authorList>
            <person name="Minogue T."/>
            <person name="Wolcott M."/>
            <person name="Wasieloski L."/>
            <person name="Aguilar W."/>
            <person name="Moore D."/>
            <person name="Tallon L."/>
            <person name="Sadzewicz L."/>
            <person name="Sengamalay N."/>
            <person name="Ott S."/>
            <person name="Godinez A."/>
            <person name="Nagaraj S."/>
            <person name="Vavikolanu K."/>
            <person name="Vyas G."/>
            <person name="Nadendla S."/>
            <person name="George J."/>
            <person name="Sichtig H."/>
        </authorList>
    </citation>
    <scope>NUCLEOTIDE SEQUENCE [LARGE SCALE GENOMIC DNA]</scope>
    <source>
        <strain evidence="6">FDAARGOS_343</strain>
    </source>
</reference>
<dbReference type="PANTHER" id="PTHR34406">
    <property type="entry name" value="PROTEIN YCEI"/>
    <property type="match status" value="1"/>
</dbReference>
<dbReference type="SUPFAM" id="SSF101874">
    <property type="entry name" value="YceI-like"/>
    <property type="match status" value="1"/>
</dbReference>
<keyword evidence="3" id="KW-1133">Transmembrane helix</keyword>
<dbReference type="EMBL" id="RIBP01000001">
    <property type="protein sequence ID" value="TRZ40233.1"/>
    <property type="molecule type" value="Genomic_DNA"/>
</dbReference>
<name>A0A553ST97_NIACI</name>
<evidence type="ECO:0000259" key="4">
    <source>
        <dbReference type="SMART" id="SM00867"/>
    </source>
</evidence>
<proteinExistence type="inferred from homology"/>
<accession>A0A553ST97</accession>
<evidence type="ECO:0000313" key="5">
    <source>
        <dbReference type="EMBL" id="TRZ40233.1"/>
    </source>
</evidence>
<dbReference type="InterPro" id="IPR007372">
    <property type="entry name" value="Lipid/polyisoprenoid-bd_YceI"/>
</dbReference>
<evidence type="ECO:0000313" key="6">
    <source>
        <dbReference type="Proteomes" id="UP000319837"/>
    </source>
</evidence>
<feature type="region of interest" description="Disordered" evidence="2">
    <location>
        <begin position="68"/>
        <end position="89"/>
    </location>
</feature>
<evidence type="ECO:0000256" key="3">
    <source>
        <dbReference type="SAM" id="Phobius"/>
    </source>
</evidence>
<dbReference type="SMART" id="SM00867">
    <property type="entry name" value="YceI"/>
    <property type="match status" value="1"/>
</dbReference>
<dbReference type="InterPro" id="IPR036761">
    <property type="entry name" value="TTHA0802/YceI-like_sf"/>
</dbReference>
<dbReference type="Gene3D" id="2.40.128.110">
    <property type="entry name" value="Lipid/polyisoprenoid-binding, YceI-like"/>
    <property type="match status" value="1"/>
</dbReference>
<comment type="caution">
    <text evidence="5">The sequence shown here is derived from an EMBL/GenBank/DDBJ whole genome shotgun (WGS) entry which is preliminary data.</text>
</comment>
<dbReference type="AlphaFoldDB" id="A0A553ST97"/>
<evidence type="ECO:0000256" key="2">
    <source>
        <dbReference type="SAM" id="MobiDB-lite"/>
    </source>
</evidence>
<gene>
    <name evidence="5" type="ORF">CEQ21_04650</name>
</gene>
<keyword evidence="3" id="KW-0472">Membrane</keyword>
<keyword evidence="3" id="KW-0812">Transmembrane</keyword>
<sequence>MQSLLGVTNISIKIQLFNNKGENNVKKKYIISIAAVAVLILGIGGYTLLNSYMGNNVEISSVLDKNEEADSSEASADSDTAPVSTEDLNGDWQVADDSSVYWSVTTSQETVNFVNEDVTGNWTVDINDSTAMSGEGIVNMNALDSGNTQRDDHVKEGAEYLNVTEYPEASFATSTISELPTSWTEGTVVPVTIDGTITIKGIEKEVQFDSEAMYQNGQLLLSGTTVVTFADFGMENPHSVALETENDLTVQLELVLDKA</sequence>
<protein>
    <submittedName>
        <fullName evidence="5">YceI family protein</fullName>
    </submittedName>
</protein>